<dbReference type="RefSeq" id="WP_160988344.1">
    <property type="nucleotide sequence ID" value="NZ_WWCO01000001.1"/>
</dbReference>
<feature type="signal peptide" evidence="2">
    <location>
        <begin position="1"/>
        <end position="22"/>
    </location>
</feature>
<name>A0ABW9V2G0_9BURK</name>
<dbReference type="SUPFAM" id="SSF56925">
    <property type="entry name" value="OMPA-like"/>
    <property type="match status" value="1"/>
</dbReference>
<gene>
    <name evidence="4" type="ORF">GTP38_01030</name>
</gene>
<dbReference type="InterPro" id="IPR000498">
    <property type="entry name" value="OmpA-like_TM_dom"/>
</dbReference>
<evidence type="ECO:0000259" key="3">
    <source>
        <dbReference type="Pfam" id="PF01389"/>
    </source>
</evidence>
<evidence type="ECO:0000256" key="1">
    <source>
        <dbReference type="ARBA" id="ARBA00004442"/>
    </source>
</evidence>
<dbReference type="Pfam" id="PF01389">
    <property type="entry name" value="OmpA_membrane"/>
    <property type="match status" value="1"/>
</dbReference>
<dbReference type="Proteomes" id="UP000449678">
    <property type="component" value="Unassembled WGS sequence"/>
</dbReference>
<comment type="subcellular location">
    <subcellularLocation>
        <location evidence="1">Cell outer membrane</location>
    </subcellularLocation>
</comment>
<feature type="chain" id="PRO_5045381551" evidence="2">
    <location>
        <begin position="23"/>
        <end position="230"/>
    </location>
</feature>
<dbReference type="EMBL" id="WWCO01000001">
    <property type="protein sequence ID" value="MYM32933.1"/>
    <property type="molecule type" value="Genomic_DNA"/>
</dbReference>
<accession>A0ABW9V2G0</accession>
<dbReference type="Gene3D" id="2.40.160.20">
    <property type="match status" value="1"/>
</dbReference>
<organism evidence="4 5">
    <name type="scientific">Duganella lactea</name>
    <dbReference type="NCBI Taxonomy" id="2692173"/>
    <lineage>
        <taxon>Bacteria</taxon>
        <taxon>Pseudomonadati</taxon>
        <taxon>Pseudomonadota</taxon>
        <taxon>Betaproteobacteria</taxon>
        <taxon>Burkholderiales</taxon>
        <taxon>Oxalobacteraceae</taxon>
        <taxon>Telluria group</taxon>
        <taxon>Duganella</taxon>
    </lineage>
</organism>
<evidence type="ECO:0000313" key="5">
    <source>
        <dbReference type="Proteomes" id="UP000449678"/>
    </source>
</evidence>
<evidence type="ECO:0000256" key="2">
    <source>
        <dbReference type="SAM" id="SignalP"/>
    </source>
</evidence>
<keyword evidence="2" id="KW-0732">Signal</keyword>
<protein>
    <submittedName>
        <fullName evidence="4">Outer membrane beta-barrel protein</fullName>
    </submittedName>
</protein>
<dbReference type="InterPro" id="IPR011250">
    <property type="entry name" value="OMP/PagP_B-barrel"/>
</dbReference>
<keyword evidence="5" id="KW-1185">Reference proteome</keyword>
<proteinExistence type="predicted"/>
<reference evidence="4 5" key="1">
    <citation type="submission" date="2019-12" db="EMBL/GenBank/DDBJ databases">
        <title>Novel species isolated from a subtropical stream in China.</title>
        <authorList>
            <person name="Lu H."/>
        </authorList>
    </citation>
    <scope>NUCLEOTIDE SEQUENCE [LARGE SCALE GENOMIC DNA]</scope>
    <source>
        <strain evidence="4 5">FT94W</strain>
    </source>
</reference>
<evidence type="ECO:0000313" key="4">
    <source>
        <dbReference type="EMBL" id="MYM32933.1"/>
    </source>
</evidence>
<feature type="domain" description="Outer membrane protein OmpA-like transmembrane" evidence="3">
    <location>
        <begin position="28"/>
        <end position="228"/>
    </location>
</feature>
<sequence>MKKSFVSLLITGALLAASGAQAATELPFYLSVNAGRSDFKLEQASLGAPVAYSDRGIDFLEKDKKDNTYAIHAGYQITPNLALEAGYTDLGEATYRAVGKPCVAAAGQACIAVIFPPLSGKLSASAWDFAAVGKMALAEKWYGYSKLGVSTTRIKRETAEGFIRPAGGAAYDKSSTKSTTVPKLALGVGYQITPATSMQLEWNHYFKRSGNDFNTSPSINTATLGVKVDF</sequence>
<comment type="caution">
    <text evidence="4">The sequence shown here is derived from an EMBL/GenBank/DDBJ whole genome shotgun (WGS) entry which is preliminary data.</text>
</comment>